<protein>
    <recommendedName>
        <fullName evidence="1">DUF6079 domain-containing protein</fullName>
    </recommendedName>
</protein>
<dbReference type="EMBL" id="CAKMMF010000025">
    <property type="protein sequence ID" value="CAH1215747.1"/>
    <property type="molecule type" value="Genomic_DNA"/>
</dbReference>
<accession>A0ABN8GR68</accession>
<feature type="domain" description="DUF6079" evidence="1">
    <location>
        <begin position="18"/>
        <end position="148"/>
    </location>
</feature>
<dbReference type="Gene3D" id="3.40.50.300">
    <property type="entry name" value="P-loop containing nucleotide triphosphate hydrolases"/>
    <property type="match status" value="1"/>
</dbReference>
<dbReference type="RefSeq" id="WP_236344361.1">
    <property type="nucleotide sequence ID" value="NZ_CAKMMF010000025.1"/>
</dbReference>
<dbReference type="Pfam" id="PF19557">
    <property type="entry name" value="DUF6079_1st"/>
    <property type="match status" value="1"/>
</dbReference>
<proteinExistence type="predicted"/>
<name>A0ABN8GR68_9BACL</name>
<dbReference type="InterPro" id="IPR027417">
    <property type="entry name" value="P-loop_NTPase"/>
</dbReference>
<keyword evidence="3" id="KW-1185">Reference proteome</keyword>
<reference evidence="2" key="1">
    <citation type="submission" date="2022-01" db="EMBL/GenBank/DDBJ databases">
        <authorList>
            <person name="Criscuolo A."/>
        </authorList>
    </citation>
    <scope>NUCLEOTIDE SEQUENCE</scope>
    <source>
        <strain evidence="2">CIP111893</strain>
    </source>
</reference>
<organism evidence="2 3">
    <name type="scientific">Paenibacillus plantiphilus</name>
    <dbReference type="NCBI Taxonomy" id="2905650"/>
    <lineage>
        <taxon>Bacteria</taxon>
        <taxon>Bacillati</taxon>
        <taxon>Bacillota</taxon>
        <taxon>Bacilli</taxon>
        <taxon>Bacillales</taxon>
        <taxon>Paenibacillaceae</taxon>
        <taxon>Paenibacillus</taxon>
    </lineage>
</organism>
<evidence type="ECO:0000313" key="2">
    <source>
        <dbReference type="EMBL" id="CAH1215747.1"/>
    </source>
</evidence>
<evidence type="ECO:0000313" key="3">
    <source>
        <dbReference type="Proteomes" id="UP000838686"/>
    </source>
</evidence>
<dbReference type="SUPFAM" id="SSF52540">
    <property type="entry name" value="P-loop containing nucleoside triphosphate hydrolases"/>
    <property type="match status" value="1"/>
</dbReference>
<dbReference type="Proteomes" id="UP000838686">
    <property type="component" value="Unassembled WGS sequence"/>
</dbReference>
<gene>
    <name evidence="2" type="ORF">PAECIP111893_04020</name>
</gene>
<comment type="caution">
    <text evidence="2">The sequence shown here is derived from an EMBL/GenBank/DDBJ whole genome shotgun (WGS) entry which is preliminary data.</text>
</comment>
<sequence length="1113" mass="127773">MQGFRSSINLQLDLLNEDLLHKYVLTSSHCEVLRSVLEGVTQNTAQAHLIIGPYGTGKSLLATILCQILSKPFSGEWQSQLLVQAKRMDSRLAAHLSEVERTTITFIPVIINGRTGSLRTIINQAIYRSLHQAGIEIATPNEAISIINTVDRWKSTYPDTYAMFLRHLAECNWEEADWRSLIMGCQEAVTRDFISFYPSVTSGTSWVFEHGSYFVDNLERLSTELAAMNRGLFIVFDEFGRFLQSLGGTDTLKNMQDLQDFTEFVDRSDHIHLLVVGHKHIRQYAVNSRESIRGEFEKVEKRFRFYSLETDSATFLRLAQEAIAPVNRQCLELASEFESLEVLQGHPLFAEFTSYQLEHGIIRTLYPLHPVAVQLLPQLSNIFGQNERTLYSFLTDNGRHSLIDHFQQNGNRYYYADQLFRFFNVDSAEDRDQPGLQLYHTIAPYLDGSHDMQHRLIELLTLWTVTRMTQKQSANLSFLAFALGESLEDTRLALEQLSQAKIVRHNRIRDLWELYDGSSIDVNAVVAARISSTSLNMRDMLALLDRHLPVTYIMPYEYNDDMDMLRYADVRFTNLAELKSGIHTNFSADDRVWLVLYMDADEIENPDTVMGELAAPYCMVFPRFTAESIRSNLLHYKIIDQLLNDPVFLAEDARVKNELIYMLHETSMRIKAFVERYFLFEELDWRWGMERRFITDFRGLEGLVTERLRETYQNTPIIRNEAFNRNRISAIQRRALIDVIDRVIHQPNEPNLGIMGYGPNYLIYASVLKNNGYSFDAGSGVQCDGMLEVLRGQLLRILDERPVGKLSDLISIMELPPYGIRAAVVPLLFVALLRDRWDQLLFYAHDMLTTHLKGGAVLELIELSEAYEYRYYSWTAEEQHQLQELGRHFELSVGACASFVHAADGLLLWLRTLPKYAQITSRLQPATQRIRDGIRASEIDPYSHMKQLAANGAVLAEAKRELETFMMRNETELEHSVLSLTGLESLSQLFNVVNKLRDEAISKNSKLLTLTKVDGETGAIDRLAEHLVGVDRTEWSDATQDLFLGQIKYEWQLLHMSNEPAVTSDFSTESNVQLSKKSQTLYANVKNILKYAGRDISAQEIRQLLIKLLQETE</sequence>
<dbReference type="InterPro" id="IPR045725">
    <property type="entry name" value="DUF6079_N"/>
</dbReference>
<evidence type="ECO:0000259" key="1">
    <source>
        <dbReference type="Pfam" id="PF19557"/>
    </source>
</evidence>